<protein>
    <submittedName>
        <fullName evidence="1">Uncharacterized protein</fullName>
    </submittedName>
</protein>
<dbReference type="AlphaFoldDB" id="X1U9F3"/>
<name>X1U9F3_9ZZZZ</name>
<reference evidence="1" key="1">
    <citation type="journal article" date="2014" name="Front. Microbiol.">
        <title>High frequency of phylogenetically diverse reductive dehalogenase-homologous genes in deep subseafloor sedimentary metagenomes.</title>
        <authorList>
            <person name="Kawai M."/>
            <person name="Futagami T."/>
            <person name="Toyoda A."/>
            <person name="Takaki Y."/>
            <person name="Nishi S."/>
            <person name="Hori S."/>
            <person name="Arai W."/>
            <person name="Tsubouchi T."/>
            <person name="Morono Y."/>
            <person name="Uchiyama I."/>
            <person name="Ito T."/>
            <person name="Fujiyama A."/>
            <person name="Inagaki F."/>
            <person name="Takami H."/>
        </authorList>
    </citation>
    <scope>NUCLEOTIDE SEQUENCE</scope>
    <source>
        <strain evidence="1">Expedition CK06-06</strain>
    </source>
</reference>
<sequence length="53" mass="5987">MAPIHHEVCPLFDASDIPYCECLASDKGCSIELAIVYKQCPLYKRIKEAMKDV</sequence>
<accession>X1U9F3</accession>
<proteinExistence type="predicted"/>
<gene>
    <name evidence="1" type="ORF">S12H4_51464</name>
</gene>
<comment type="caution">
    <text evidence="1">The sequence shown here is derived from an EMBL/GenBank/DDBJ whole genome shotgun (WGS) entry which is preliminary data.</text>
</comment>
<evidence type="ECO:0000313" key="1">
    <source>
        <dbReference type="EMBL" id="GAJ14109.1"/>
    </source>
</evidence>
<organism evidence="1">
    <name type="scientific">marine sediment metagenome</name>
    <dbReference type="NCBI Taxonomy" id="412755"/>
    <lineage>
        <taxon>unclassified sequences</taxon>
        <taxon>metagenomes</taxon>
        <taxon>ecological metagenomes</taxon>
    </lineage>
</organism>
<dbReference type="EMBL" id="BARW01032524">
    <property type="protein sequence ID" value="GAJ14109.1"/>
    <property type="molecule type" value="Genomic_DNA"/>
</dbReference>